<reference evidence="2" key="3">
    <citation type="submission" date="2018-08" db="UniProtKB">
        <authorList>
            <consortium name="EnsemblPlants"/>
        </authorList>
    </citation>
    <scope>IDENTIFICATION</scope>
    <source>
        <strain evidence="2">cv. Bd21</strain>
    </source>
</reference>
<dbReference type="Proteomes" id="UP000008810">
    <property type="component" value="Chromosome 4"/>
</dbReference>
<dbReference type="CDD" id="cd21037">
    <property type="entry name" value="MLKL_NTD"/>
    <property type="match status" value="1"/>
</dbReference>
<reference evidence="1" key="2">
    <citation type="submission" date="2017-06" db="EMBL/GenBank/DDBJ databases">
        <title>WGS assembly of Brachypodium distachyon.</title>
        <authorList>
            <consortium name="The International Brachypodium Initiative"/>
            <person name="Lucas S."/>
            <person name="Harmon-Smith M."/>
            <person name="Lail K."/>
            <person name="Tice H."/>
            <person name="Grimwood J."/>
            <person name="Bruce D."/>
            <person name="Barry K."/>
            <person name="Shu S."/>
            <person name="Lindquist E."/>
            <person name="Wang M."/>
            <person name="Pitluck S."/>
            <person name="Vogel J.P."/>
            <person name="Garvin D.F."/>
            <person name="Mockler T.C."/>
            <person name="Schmutz J."/>
            <person name="Rokhsar D."/>
            <person name="Bevan M.W."/>
        </authorList>
    </citation>
    <scope>NUCLEOTIDE SEQUENCE</scope>
    <source>
        <strain evidence="1">Bd21</strain>
    </source>
</reference>
<proteinExistence type="predicted"/>
<dbReference type="InterPro" id="IPR059179">
    <property type="entry name" value="MLKL-like_MCAfunc"/>
</dbReference>
<dbReference type="InParanoid" id="I1IJH5"/>
<dbReference type="InterPro" id="IPR036537">
    <property type="entry name" value="Adaptor_Cbl_N_dom_sf"/>
</dbReference>
<dbReference type="EMBL" id="CM000883">
    <property type="protein sequence ID" value="KQJ87330.1"/>
    <property type="molecule type" value="Genomic_DNA"/>
</dbReference>
<keyword evidence="3" id="KW-1185">Reference proteome</keyword>
<gene>
    <name evidence="1" type="ORF">BRADI_4g10410v3</name>
</gene>
<dbReference type="EnsemblPlants" id="KQJ87330">
    <property type="protein sequence ID" value="KQJ87330"/>
    <property type="gene ID" value="BRADI_4g10410v3"/>
</dbReference>
<organism evidence="1">
    <name type="scientific">Brachypodium distachyon</name>
    <name type="common">Purple false brome</name>
    <name type="synonym">Trachynia distachya</name>
    <dbReference type="NCBI Taxonomy" id="15368"/>
    <lineage>
        <taxon>Eukaryota</taxon>
        <taxon>Viridiplantae</taxon>
        <taxon>Streptophyta</taxon>
        <taxon>Embryophyta</taxon>
        <taxon>Tracheophyta</taxon>
        <taxon>Spermatophyta</taxon>
        <taxon>Magnoliopsida</taxon>
        <taxon>Liliopsida</taxon>
        <taxon>Poales</taxon>
        <taxon>Poaceae</taxon>
        <taxon>BOP clade</taxon>
        <taxon>Pooideae</taxon>
        <taxon>Stipodae</taxon>
        <taxon>Brachypodieae</taxon>
        <taxon>Brachypodium</taxon>
    </lineage>
</organism>
<protein>
    <submittedName>
        <fullName evidence="1 2">Uncharacterized protein</fullName>
    </submittedName>
</protein>
<dbReference type="PANTHER" id="PTHR35832">
    <property type="entry name" value="OS12G0248400 PROTEIN-RELATED"/>
    <property type="match status" value="1"/>
</dbReference>
<evidence type="ECO:0000313" key="3">
    <source>
        <dbReference type="Proteomes" id="UP000008810"/>
    </source>
</evidence>
<dbReference type="AlphaFoldDB" id="I1IJH5"/>
<dbReference type="Gene3D" id="1.20.930.20">
    <property type="entry name" value="Adaptor protein Cbl, N-terminal domain"/>
    <property type="match status" value="1"/>
</dbReference>
<accession>I1IJH5</accession>
<dbReference type="GO" id="GO:0007166">
    <property type="term" value="P:cell surface receptor signaling pathway"/>
    <property type="evidence" value="ECO:0007669"/>
    <property type="project" value="InterPro"/>
</dbReference>
<evidence type="ECO:0000313" key="2">
    <source>
        <dbReference type="EnsemblPlants" id="KQJ87330"/>
    </source>
</evidence>
<sequence>MAKIIEVALQIKQAVIRKKKIKQAVDTVRQNEEDCVQSGKCVTILSAIVSNLENYDTVRDPVMKALHETLNQVYKLIKDCQEEKKCLINFFNARKMSKQLRQVNDDILAQVVIENFGNNVQNTIMFTKHFHLALKVPLHYLCTHPTGIEIILSLFDI</sequence>
<dbReference type="Gramene" id="KQJ87330">
    <property type="protein sequence ID" value="KQJ87330"/>
    <property type="gene ID" value="BRADI_4g10410v3"/>
</dbReference>
<reference evidence="1 2" key="1">
    <citation type="journal article" date="2010" name="Nature">
        <title>Genome sequencing and analysis of the model grass Brachypodium distachyon.</title>
        <authorList>
            <consortium name="International Brachypodium Initiative"/>
        </authorList>
    </citation>
    <scope>NUCLEOTIDE SEQUENCE [LARGE SCALE GENOMIC DNA]</scope>
    <source>
        <strain evidence="1 2">Bd21</strain>
    </source>
</reference>
<dbReference type="HOGENOM" id="CLU_1680347_0_0_1"/>
<evidence type="ECO:0000313" key="1">
    <source>
        <dbReference type="EMBL" id="KQJ87330.1"/>
    </source>
</evidence>
<name>I1IJH5_BRADI</name>
<dbReference type="FunCoup" id="I1IJH5">
    <property type="interactions" value="201"/>
</dbReference>
<dbReference type="OrthoDB" id="665057at2759"/>
<dbReference type="PANTHER" id="PTHR35832:SF9">
    <property type="entry name" value="OS12G0276800 PROTEIN"/>
    <property type="match status" value="1"/>
</dbReference>